<dbReference type="InterPro" id="IPR036010">
    <property type="entry name" value="2Fe-2S_ferredoxin-like_sf"/>
</dbReference>
<evidence type="ECO:0000256" key="5">
    <source>
        <dbReference type="ARBA" id="ARBA00022714"/>
    </source>
</evidence>
<keyword evidence="12" id="KW-0520">NAD</keyword>
<gene>
    <name evidence="20" type="ORF">PITCH_A520042</name>
</gene>
<keyword evidence="14" id="KW-0472">Membrane</keyword>
<dbReference type="PROSITE" id="PS51839">
    <property type="entry name" value="4FE4S_HC3"/>
    <property type="match status" value="1"/>
</dbReference>
<evidence type="ECO:0000256" key="4">
    <source>
        <dbReference type="ARBA" id="ARBA00022485"/>
    </source>
</evidence>
<dbReference type="InterPro" id="IPR001041">
    <property type="entry name" value="2Fe-2S_ferredoxin-type"/>
</dbReference>
<dbReference type="FunFam" id="3.30.70.20:FF:000035">
    <property type="entry name" value="Iron hydrogenase 1"/>
    <property type="match status" value="1"/>
</dbReference>
<dbReference type="InterPro" id="IPR006963">
    <property type="entry name" value="Mopterin_OxRdtase_4Fe-4S_dom"/>
</dbReference>
<dbReference type="InterPro" id="IPR006656">
    <property type="entry name" value="Mopterin_OxRdtase"/>
</dbReference>
<dbReference type="CDD" id="cd00207">
    <property type="entry name" value="fer2"/>
    <property type="match status" value="1"/>
</dbReference>
<dbReference type="PROSITE" id="PS51379">
    <property type="entry name" value="4FE4S_FER_2"/>
    <property type="match status" value="2"/>
</dbReference>
<comment type="subcellular location">
    <subcellularLocation>
        <location evidence="2">Membrane</location>
    </subcellularLocation>
</comment>
<dbReference type="InterPro" id="IPR017900">
    <property type="entry name" value="4Fe4S_Fe_S_CS"/>
</dbReference>
<name>A0A445N0T8_9BACT</name>
<feature type="domain" description="4Fe-4S His(Cys)3-ligated-type" evidence="19">
    <location>
        <begin position="80"/>
        <end position="119"/>
    </location>
</feature>
<evidence type="ECO:0000259" key="16">
    <source>
        <dbReference type="PROSITE" id="PS51085"/>
    </source>
</evidence>
<dbReference type="InterPro" id="IPR019574">
    <property type="entry name" value="NADH_UbQ_OxRdtase_Gsu_4Fe4S-bd"/>
</dbReference>
<dbReference type="FunFam" id="3.10.20.740:FF:000004">
    <property type="entry name" value="NADH-quinone oxidoreductase"/>
    <property type="match status" value="1"/>
</dbReference>
<dbReference type="Gene3D" id="3.30.70.20">
    <property type="match status" value="1"/>
</dbReference>
<dbReference type="GO" id="GO:0051537">
    <property type="term" value="F:2 iron, 2 sulfur cluster binding"/>
    <property type="evidence" value="ECO:0007669"/>
    <property type="project" value="UniProtKB-KW"/>
</dbReference>
<keyword evidence="13" id="KW-0830">Ubiquinone</keyword>
<dbReference type="SUPFAM" id="SSF50692">
    <property type="entry name" value="ADC-like"/>
    <property type="match status" value="1"/>
</dbReference>
<evidence type="ECO:0000256" key="13">
    <source>
        <dbReference type="ARBA" id="ARBA00023075"/>
    </source>
</evidence>
<dbReference type="SMART" id="SM00929">
    <property type="entry name" value="NADH-G_4Fe-4S_3"/>
    <property type="match status" value="1"/>
</dbReference>
<feature type="domain" description="4Fe-4S Mo/W bis-MGD-type" evidence="18">
    <location>
        <begin position="242"/>
        <end position="299"/>
    </location>
</feature>
<organism evidence="20">
    <name type="scientific">uncultured Desulfobacterium sp</name>
    <dbReference type="NCBI Taxonomy" id="201089"/>
    <lineage>
        <taxon>Bacteria</taxon>
        <taxon>Pseudomonadati</taxon>
        <taxon>Thermodesulfobacteriota</taxon>
        <taxon>Desulfobacteria</taxon>
        <taxon>Desulfobacterales</taxon>
        <taxon>Desulfobacteriaceae</taxon>
        <taxon>Desulfobacterium</taxon>
        <taxon>environmental samples</taxon>
    </lineage>
</organism>
<dbReference type="GO" id="GO:0046872">
    <property type="term" value="F:metal ion binding"/>
    <property type="evidence" value="ECO:0007669"/>
    <property type="project" value="UniProtKB-KW"/>
</dbReference>
<comment type="cofactor">
    <cofactor evidence="15">
        <name>[2Fe-2S] cluster</name>
        <dbReference type="ChEBI" id="CHEBI:190135"/>
    </cofactor>
</comment>
<dbReference type="Gene3D" id="3.40.228.10">
    <property type="entry name" value="Dimethylsulfoxide Reductase, domain 2"/>
    <property type="match status" value="1"/>
</dbReference>
<keyword evidence="6" id="KW-0874">Quinone</keyword>
<dbReference type="InterPro" id="IPR050123">
    <property type="entry name" value="Prok_molybdopt-oxidoreductase"/>
</dbReference>
<dbReference type="Pfam" id="PF13510">
    <property type="entry name" value="Fer2_4"/>
    <property type="match status" value="1"/>
</dbReference>
<keyword evidence="11" id="KW-0411">Iron-sulfur</keyword>
<keyword evidence="8" id="KW-0677">Repeat</keyword>
<dbReference type="Gene3D" id="2.20.25.90">
    <property type="entry name" value="ADC-like domains"/>
    <property type="match status" value="1"/>
</dbReference>
<dbReference type="EMBL" id="OJIN01000195">
    <property type="protein sequence ID" value="SPD75337.1"/>
    <property type="molecule type" value="Genomic_DNA"/>
</dbReference>
<dbReference type="Gene3D" id="3.40.50.740">
    <property type="match status" value="2"/>
</dbReference>
<dbReference type="InterPro" id="IPR054351">
    <property type="entry name" value="NADH_UbQ_OxRdtase_ferredoxin"/>
</dbReference>
<evidence type="ECO:0000259" key="19">
    <source>
        <dbReference type="PROSITE" id="PS51839"/>
    </source>
</evidence>
<dbReference type="PROSITE" id="PS51085">
    <property type="entry name" value="2FE2S_FER_2"/>
    <property type="match status" value="1"/>
</dbReference>
<feature type="domain" description="2Fe-2S ferredoxin-type" evidence="16">
    <location>
        <begin position="2"/>
        <end position="80"/>
    </location>
</feature>
<keyword evidence="9" id="KW-1278">Translocase</keyword>
<evidence type="ECO:0000256" key="7">
    <source>
        <dbReference type="ARBA" id="ARBA00022723"/>
    </source>
</evidence>
<keyword evidence="5" id="KW-0001">2Fe-2S</keyword>
<evidence type="ECO:0000256" key="10">
    <source>
        <dbReference type="ARBA" id="ARBA00023004"/>
    </source>
</evidence>
<dbReference type="Gene3D" id="3.10.20.740">
    <property type="match status" value="1"/>
</dbReference>
<keyword evidence="7" id="KW-0479">Metal-binding</keyword>
<evidence type="ECO:0000256" key="3">
    <source>
        <dbReference type="ARBA" id="ARBA00005404"/>
    </source>
</evidence>
<dbReference type="PIRSF" id="PIRSF036643">
    <property type="entry name" value="FDH_alpha"/>
    <property type="match status" value="1"/>
</dbReference>
<dbReference type="Pfam" id="PF22117">
    <property type="entry name" value="Fer4_Nqo3"/>
    <property type="match status" value="1"/>
</dbReference>
<feature type="domain" description="4Fe-4S ferredoxin-type" evidence="17">
    <location>
        <begin position="182"/>
        <end position="211"/>
    </location>
</feature>
<evidence type="ECO:0000256" key="12">
    <source>
        <dbReference type="ARBA" id="ARBA00023027"/>
    </source>
</evidence>
<dbReference type="AlphaFoldDB" id="A0A445N0T8"/>
<proteinExistence type="inferred from homology"/>
<evidence type="ECO:0000256" key="9">
    <source>
        <dbReference type="ARBA" id="ARBA00022967"/>
    </source>
</evidence>
<dbReference type="PROSITE" id="PS00641">
    <property type="entry name" value="COMPLEX1_75K_1"/>
    <property type="match status" value="1"/>
</dbReference>
<dbReference type="GO" id="GO:0051539">
    <property type="term" value="F:4 iron, 4 sulfur cluster binding"/>
    <property type="evidence" value="ECO:0007669"/>
    <property type="project" value="UniProtKB-KW"/>
</dbReference>
<accession>A0A445N0T8</accession>
<dbReference type="SUPFAM" id="SSF53706">
    <property type="entry name" value="Formate dehydrogenase/DMSO reductase, domains 1-3"/>
    <property type="match status" value="1"/>
</dbReference>
<dbReference type="PANTHER" id="PTHR43105:SF10">
    <property type="entry name" value="NADH-QUINONE OXIDOREDUCTASE SUBUNIT G"/>
    <property type="match status" value="1"/>
</dbReference>
<dbReference type="PROSITE" id="PS00198">
    <property type="entry name" value="4FE4S_FER_1"/>
    <property type="match status" value="1"/>
</dbReference>
<dbReference type="SMART" id="SM00926">
    <property type="entry name" value="Molybdop_Fe4S4"/>
    <property type="match status" value="1"/>
</dbReference>
<feature type="domain" description="4Fe-4S ferredoxin-type" evidence="17">
    <location>
        <begin position="139"/>
        <end position="158"/>
    </location>
</feature>
<reference evidence="20" key="1">
    <citation type="submission" date="2018-01" db="EMBL/GenBank/DDBJ databases">
        <authorList>
            <person name="Regsiter A."/>
            <person name="William W."/>
        </authorList>
    </citation>
    <scope>NUCLEOTIDE SEQUENCE</scope>
    <source>
        <strain evidence="20">TRIP AH-1</strain>
    </source>
</reference>
<evidence type="ECO:0000259" key="18">
    <source>
        <dbReference type="PROSITE" id="PS51669"/>
    </source>
</evidence>
<dbReference type="GO" id="GO:0016020">
    <property type="term" value="C:membrane"/>
    <property type="evidence" value="ECO:0007669"/>
    <property type="project" value="UniProtKB-SubCell"/>
</dbReference>
<dbReference type="Pfam" id="PF00384">
    <property type="entry name" value="Molybdopterin"/>
    <property type="match status" value="1"/>
</dbReference>
<comment type="cofactor">
    <cofactor evidence="1">
        <name>[4Fe-4S] cluster</name>
        <dbReference type="ChEBI" id="CHEBI:49883"/>
    </cofactor>
</comment>
<dbReference type="PANTHER" id="PTHR43105">
    <property type="entry name" value="RESPIRATORY NITRATE REDUCTASE"/>
    <property type="match status" value="1"/>
</dbReference>
<dbReference type="InterPro" id="IPR000283">
    <property type="entry name" value="NADH_UbQ_OxRdtase_75kDa_su_CS"/>
</dbReference>
<dbReference type="Pfam" id="PF04879">
    <property type="entry name" value="Molybdop_Fe4S4"/>
    <property type="match status" value="1"/>
</dbReference>
<evidence type="ECO:0000313" key="20">
    <source>
        <dbReference type="EMBL" id="SPD75337.1"/>
    </source>
</evidence>
<dbReference type="SUPFAM" id="SSF54862">
    <property type="entry name" value="4Fe-4S ferredoxins"/>
    <property type="match status" value="1"/>
</dbReference>
<dbReference type="Gene3D" id="2.40.40.20">
    <property type="match status" value="1"/>
</dbReference>
<dbReference type="InterPro" id="IPR017896">
    <property type="entry name" value="4Fe4S_Fe-S-bd"/>
</dbReference>
<dbReference type="Pfam" id="PF10588">
    <property type="entry name" value="NADH-G_4Fe-4S_3"/>
    <property type="match status" value="1"/>
</dbReference>
<evidence type="ECO:0000256" key="8">
    <source>
        <dbReference type="ARBA" id="ARBA00022737"/>
    </source>
</evidence>
<protein>
    <submittedName>
        <fullName evidence="20">Molybdopterin oxidoreductase</fullName>
    </submittedName>
</protein>
<dbReference type="GO" id="GO:0042773">
    <property type="term" value="P:ATP synthesis coupled electron transport"/>
    <property type="evidence" value="ECO:0007669"/>
    <property type="project" value="InterPro"/>
</dbReference>
<sequence>MNEIKLWINGHEITAEQGQTVMDAADNAGIEIPRLCYHPFLEPVGSCRLCAVEIQGYRGLPAACATPVENGMKLQTHTPKVLEFRREMLRLILERHPRQCLGCPKNGVCELQNLIAQVGIDFPYQSYVRDEASIKPAGSYFERDYNLCVHCGRCVRICHEVRGSKAIVLREINGISEVSTHFDRPLEEAGCQFCGACLDVCPVGALRERPEPAEEAGRLKIEHVCTPLADIVMGLYGREMPIRSESSLCTLCDAGCGMIFELSDSNHIRGIKPDPAGPVNMGQACVQGRFLLKGYLQNPERLTLPLVFESSAFQETSWDAAIKIIAQRLQSYRPGEVAVISDGRATNEELFLMQKFGRDALKTDAIGCITPKGHMSAAEVLRVNLGLAAGTNSLNDMDLAGCIFAVGFNPPASHPISGALIRMAALSGTKLIVANPYGVSIARYADVHLSYYPGTETALIAGLLRLILAKHKDGKRFFEQCGVETNGLMQDLLPYDPETVARITGTPQETLTEAASILAGAPVIRILYGLGLLESHQAGKAVHALITLSYIKNSLGIPGGGILPLYGDSNLQGAWDMGMVSHLLPGQVENQNAGDVLESLKSGKIKALYLALESLEGSRLNAFKPYLEKLDFVVIQDVVMPPVKADVVLPMAAVLEKGGTITSSQRMVRKVTPVLNPPGEAKSVQWVLTELARRMKAPGFSYEDSDAVFAEIRKNIPVYAGITAERLPVQWPCPDEQHPGTPVLFSGQTPQYIPWLPEIPETAEDIPDTDYPFAVIEKDHLRPFFAGPLLAGEVLSLLNPEAQIEMNPADAFGMGLAPGDSIHVEGRSGNWEGALVMNALLPSGLVAVSQENLGQQAGAPVLNGRVVAARVEKQKLEERSMKCEVKE</sequence>
<dbReference type="PROSITE" id="PS51669">
    <property type="entry name" value="4FE4S_MOW_BIS_MGD"/>
    <property type="match status" value="1"/>
</dbReference>
<comment type="similarity">
    <text evidence="3">Belongs to the complex I 75 kDa subunit family.</text>
</comment>
<evidence type="ECO:0000256" key="14">
    <source>
        <dbReference type="ARBA" id="ARBA00023136"/>
    </source>
</evidence>
<evidence type="ECO:0000256" key="11">
    <source>
        <dbReference type="ARBA" id="ARBA00023014"/>
    </source>
</evidence>
<keyword evidence="10" id="KW-0408">Iron</keyword>
<evidence type="ECO:0000256" key="1">
    <source>
        <dbReference type="ARBA" id="ARBA00001966"/>
    </source>
</evidence>
<dbReference type="GO" id="GO:0008137">
    <property type="term" value="F:NADH dehydrogenase (ubiquinone) activity"/>
    <property type="evidence" value="ECO:0007669"/>
    <property type="project" value="InterPro"/>
</dbReference>
<dbReference type="GO" id="GO:0016491">
    <property type="term" value="F:oxidoreductase activity"/>
    <property type="evidence" value="ECO:0007669"/>
    <property type="project" value="InterPro"/>
</dbReference>
<evidence type="ECO:0000256" key="2">
    <source>
        <dbReference type="ARBA" id="ARBA00004370"/>
    </source>
</evidence>
<dbReference type="InterPro" id="IPR009010">
    <property type="entry name" value="Asp_de-COase-like_dom_sf"/>
</dbReference>
<evidence type="ECO:0000259" key="17">
    <source>
        <dbReference type="PROSITE" id="PS51379"/>
    </source>
</evidence>
<evidence type="ECO:0000256" key="6">
    <source>
        <dbReference type="ARBA" id="ARBA00022719"/>
    </source>
</evidence>
<evidence type="ECO:0000256" key="15">
    <source>
        <dbReference type="ARBA" id="ARBA00034078"/>
    </source>
</evidence>
<dbReference type="SUPFAM" id="SSF54292">
    <property type="entry name" value="2Fe-2S ferredoxin-like"/>
    <property type="match status" value="1"/>
</dbReference>
<dbReference type="GO" id="GO:0048038">
    <property type="term" value="F:quinone binding"/>
    <property type="evidence" value="ECO:0007669"/>
    <property type="project" value="UniProtKB-KW"/>
</dbReference>
<keyword evidence="4" id="KW-0004">4Fe-4S</keyword>